<organism evidence="2 3">
    <name type="scientific">Dehalobacter restrictus</name>
    <dbReference type="NCBI Taxonomy" id="55583"/>
    <lineage>
        <taxon>Bacteria</taxon>
        <taxon>Bacillati</taxon>
        <taxon>Bacillota</taxon>
        <taxon>Clostridia</taxon>
        <taxon>Eubacteriales</taxon>
        <taxon>Desulfitobacteriaceae</taxon>
        <taxon>Dehalobacter</taxon>
    </lineage>
</organism>
<dbReference type="EMBL" id="CP046996">
    <property type="protein sequence ID" value="QHA01961.1"/>
    <property type="molecule type" value="Genomic_DNA"/>
</dbReference>
<gene>
    <name evidence="2" type="ORF">GQ588_13090</name>
</gene>
<feature type="domain" description="UPF0033" evidence="1">
    <location>
        <begin position="4"/>
        <end position="68"/>
    </location>
</feature>
<dbReference type="Proteomes" id="UP000430508">
    <property type="component" value="Chromosome"/>
</dbReference>
<dbReference type="InterPro" id="IPR001455">
    <property type="entry name" value="TusA-like"/>
</dbReference>
<reference evidence="2 3" key="1">
    <citation type="submission" date="2019-12" db="EMBL/GenBank/DDBJ databases">
        <title>Sequence classification of anaerobic respiratory reductive dehalogenases: First we see many, then we see few.</title>
        <authorList>
            <person name="Molenda O."/>
            <person name="Puentes Jacome L.A."/>
            <person name="Cao X."/>
            <person name="Nesbo C.L."/>
            <person name="Tang S."/>
            <person name="Morson N."/>
            <person name="Patron J."/>
            <person name="Lomheim L."/>
            <person name="Wishart D.S."/>
            <person name="Edwards E.A."/>
        </authorList>
    </citation>
    <scope>NUCLEOTIDE SEQUENCE [LARGE SCALE GENOMIC DNA]</scope>
    <source>
        <strain evidence="2 3">12DCA</strain>
    </source>
</reference>
<dbReference type="SUPFAM" id="SSF64307">
    <property type="entry name" value="SirA-like"/>
    <property type="match status" value="1"/>
</dbReference>
<proteinExistence type="predicted"/>
<dbReference type="AlphaFoldDB" id="A0A857DMM5"/>
<accession>A0A857DMM5</accession>
<evidence type="ECO:0000313" key="2">
    <source>
        <dbReference type="EMBL" id="QHA01961.1"/>
    </source>
</evidence>
<sequence length="69" mass="7985">MDMLDARGRSCPEPVIMIKKAMASNEDEYTILLDNRTSLENVSRFARVAGYHSDYTEENRIFTLKITKK</sequence>
<dbReference type="Gene3D" id="3.30.110.40">
    <property type="entry name" value="TusA-like domain"/>
    <property type="match status" value="1"/>
</dbReference>
<dbReference type="Pfam" id="PF01206">
    <property type="entry name" value="TusA"/>
    <property type="match status" value="1"/>
</dbReference>
<evidence type="ECO:0000259" key="1">
    <source>
        <dbReference type="Pfam" id="PF01206"/>
    </source>
</evidence>
<name>A0A857DMM5_9FIRM</name>
<dbReference type="InterPro" id="IPR036868">
    <property type="entry name" value="TusA-like_sf"/>
</dbReference>
<dbReference type="CDD" id="cd03421">
    <property type="entry name" value="SirA_like_N"/>
    <property type="match status" value="1"/>
</dbReference>
<evidence type="ECO:0000313" key="3">
    <source>
        <dbReference type="Proteomes" id="UP000430508"/>
    </source>
</evidence>
<protein>
    <submittedName>
        <fullName evidence="2">Preprotein translocase subunit TatB</fullName>
    </submittedName>
</protein>